<dbReference type="Proteomes" id="UP001345013">
    <property type="component" value="Unassembled WGS sequence"/>
</dbReference>
<comment type="pathway">
    <text evidence="3">Protein modification; protein glycosylation.</text>
</comment>
<dbReference type="PANTHER" id="PTHR21528:SF0">
    <property type="entry name" value="DEHYDRODOLICHYL DIPHOSPHATE SYNTHASE COMPLEX SUBUNIT NUS1"/>
    <property type="match status" value="1"/>
</dbReference>
<evidence type="ECO:0000313" key="15">
    <source>
        <dbReference type="Proteomes" id="UP001345013"/>
    </source>
</evidence>
<dbReference type="EC" id="2.5.1.87" evidence="5"/>
<evidence type="ECO:0000256" key="12">
    <source>
        <dbReference type="ARBA" id="ARBA00047353"/>
    </source>
</evidence>
<evidence type="ECO:0000256" key="2">
    <source>
        <dbReference type="ARBA" id="ARBA00004586"/>
    </source>
</evidence>
<evidence type="ECO:0000313" key="14">
    <source>
        <dbReference type="EMBL" id="KAK5092075.1"/>
    </source>
</evidence>
<evidence type="ECO:0000256" key="10">
    <source>
        <dbReference type="ARBA" id="ARBA00022989"/>
    </source>
</evidence>
<reference evidence="14 15" key="1">
    <citation type="submission" date="2023-08" db="EMBL/GenBank/DDBJ databases">
        <title>Black Yeasts Isolated from many extreme environments.</title>
        <authorList>
            <person name="Coleine C."/>
            <person name="Stajich J.E."/>
            <person name="Selbmann L."/>
        </authorList>
    </citation>
    <scope>NUCLEOTIDE SEQUENCE [LARGE SCALE GENOMIC DNA]</scope>
    <source>
        <strain evidence="14 15">CCFEE 5885</strain>
    </source>
</reference>
<dbReference type="SUPFAM" id="SSF64005">
    <property type="entry name" value="Undecaprenyl diphosphate synthase"/>
    <property type="match status" value="1"/>
</dbReference>
<dbReference type="InterPro" id="IPR038887">
    <property type="entry name" value="Nus1/NgBR"/>
</dbReference>
<gene>
    <name evidence="14" type="ORF">LTR24_005516</name>
</gene>
<comment type="caution">
    <text evidence="14">The sequence shown here is derived from an EMBL/GenBank/DDBJ whole genome shotgun (WGS) entry which is preliminary data.</text>
</comment>
<keyword evidence="6" id="KW-0808">Transferase</keyword>
<evidence type="ECO:0000256" key="9">
    <source>
        <dbReference type="ARBA" id="ARBA00022842"/>
    </source>
</evidence>
<name>A0ABR0K8K9_9EURO</name>
<evidence type="ECO:0000256" key="1">
    <source>
        <dbReference type="ARBA" id="ARBA00001946"/>
    </source>
</evidence>
<evidence type="ECO:0000256" key="8">
    <source>
        <dbReference type="ARBA" id="ARBA00022824"/>
    </source>
</evidence>
<comment type="similarity">
    <text evidence="4">Belongs to the UPP synthase family.</text>
</comment>
<keyword evidence="10 13" id="KW-1133">Transmembrane helix</keyword>
<keyword evidence="8" id="KW-0256">Endoplasmic reticulum</keyword>
<evidence type="ECO:0000256" key="3">
    <source>
        <dbReference type="ARBA" id="ARBA00004922"/>
    </source>
</evidence>
<dbReference type="InterPro" id="IPR036424">
    <property type="entry name" value="UPP_synth-like_sf"/>
</dbReference>
<comment type="subcellular location">
    <subcellularLocation>
        <location evidence="2">Endoplasmic reticulum membrane</location>
    </subcellularLocation>
</comment>
<comment type="cofactor">
    <cofactor evidence="1">
        <name>Mg(2+)</name>
        <dbReference type="ChEBI" id="CHEBI:18420"/>
    </cofactor>
</comment>
<dbReference type="EMBL" id="JAVRRG010000064">
    <property type="protein sequence ID" value="KAK5092075.1"/>
    <property type="molecule type" value="Genomic_DNA"/>
</dbReference>
<dbReference type="PANTHER" id="PTHR21528">
    <property type="entry name" value="DEHYDRODOLICHYL DIPHOSPHATE SYNTHASE COMPLEX SUBUNIT NUS1"/>
    <property type="match status" value="1"/>
</dbReference>
<protein>
    <recommendedName>
        <fullName evidence="5">ditrans,polycis-polyprenyl diphosphate synthase [(2E,6E)-farnesyldiphosphate specific]</fullName>
        <ecNumber evidence="5">2.5.1.87</ecNumber>
    </recommendedName>
</protein>
<dbReference type="Gene3D" id="3.40.1180.10">
    <property type="entry name" value="Decaprenyl diphosphate synthase-like"/>
    <property type="match status" value="1"/>
</dbReference>
<organism evidence="14 15">
    <name type="scientific">Lithohypha guttulata</name>
    <dbReference type="NCBI Taxonomy" id="1690604"/>
    <lineage>
        <taxon>Eukaryota</taxon>
        <taxon>Fungi</taxon>
        <taxon>Dikarya</taxon>
        <taxon>Ascomycota</taxon>
        <taxon>Pezizomycotina</taxon>
        <taxon>Eurotiomycetes</taxon>
        <taxon>Chaetothyriomycetidae</taxon>
        <taxon>Chaetothyriales</taxon>
        <taxon>Trichomeriaceae</taxon>
        <taxon>Lithohypha</taxon>
    </lineage>
</organism>
<evidence type="ECO:0000256" key="7">
    <source>
        <dbReference type="ARBA" id="ARBA00022692"/>
    </source>
</evidence>
<proteinExistence type="inferred from homology"/>
<evidence type="ECO:0000256" key="5">
    <source>
        <dbReference type="ARBA" id="ARBA00012596"/>
    </source>
</evidence>
<keyword evidence="11 13" id="KW-0472">Membrane</keyword>
<comment type="catalytic activity">
    <reaction evidence="12">
        <text>n isopentenyl diphosphate + (2E,6E)-farnesyl diphosphate = a di-trans,poly-cis-polyprenyl diphosphate + n diphosphate</text>
        <dbReference type="Rhea" id="RHEA:53008"/>
        <dbReference type="Rhea" id="RHEA-COMP:19494"/>
        <dbReference type="ChEBI" id="CHEBI:33019"/>
        <dbReference type="ChEBI" id="CHEBI:128769"/>
        <dbReference type="ChEBI" id="CHEBI:136960"/>
        <dbReference type="ChEBI" id="CHEBI:175763"/>
        <dbReference type="EC" id="2.5.1.87"/>
    </reaction>
</comment>
<keyword evidence="9" id="KW-0460">Magnesium</keyword>
<keyword evidence="7 13" id="KW-0812">Transmembrane</keyword>
<feature type="transmembrane region" description="Helical" evidence="13">
    <location>
        <begin position="69"/>
        <end position="88"/>
    </location>
</feature>
<evidence type="ECO:0000256" key="13">
    <source>
        <dbReference type="SAM" id="Phobius"/>
    </source>
</evidence>
<accession>A0ABR0K8K9</accession>
<evidence type="ECO:0000256" key="4">
    <source>
        <dbReference type="ARBA" id="ARBA00005432"/>
    </source>
</evidence>
<sequence>MPFNEEDTTYYRRDVGTKGLAMSTEERRQLLERYLPEPSQLQIPQKSARTSPKRKPGHRRRLRPFLKQTLYLVIYLTIGFIFGVYIRVRQIRSAVLQKYIAIRHHHHRTPAYIQKDLRNLSRLPEHLSVVLTYDSSTDDGLETLLDEVAELSAWSAAAGIPLLSVYEKSGVLKQYMSAVHEIVQQKLVAYFGAPPSTPTLRMLAPNYPTLSPVPSPTIPAQTNGTTDGDHRSTDISLNLLLLSESDGRATLVDLTRTLAEMAQAHKLRPKDITQDLIDTEISATTSIPALSSPSTLTNGALDTDGATPSLPSEPDLLIVFAPYIKLDGYPPWQIRLTEIFCVGDSGGDVSGRQRTRVEYQGFLRALWNYAGAEFRFGT</sequence>
<evidence type="ECO:0000256" key="11">
    <source>
        <dbReference type="ARBA" id="ARBA00023136"/>
    </source>
</evidence>
<evidence type="ECO:0000256" key="6">
    <source>
        <dbReference type="ARBA" id="ARBA00022679"/>
    </source>
</evidence>
<keyword evidence="15" id="KW-1185">Reference proteome</keyword>